<dbReference type="Proteomes" id="UP000646749">
    <property type="component" value="Unassembled WGS sequence"/>
</dbReference>
<dbReference type="NCBIfam" id="NF038403">
    <property type="entry name" value="perm_prefix_1"/>
    <property type="match status" value="1"/>
</dbReference>
<comment type="caution">
    <text evidence="2">The sequence shown here is derived from an EMBL/GenBank/DDBJ whole genome shotgun (WGS) entry which is preliminary data.</text>
</comment>
<feature type="transmembrane region" description="Helical" evidence="1">
    <location>
        <begin position="82"/>
        <end position="100"/>
    </location>
</feature>
<keyword evidence="3" id="KW-1185">Reference proteome</keyword>
<evidence type="ECO:0000256" key="1">
    <source>
        <dbReference type="SAM" id="Phobius"/>
    </source>
</evidence>
<proteinExistence type="predicted"/>
<keyword evidence="1" id="KW-0812">Transmembrane</keyword>
<keyword evidence="1" id="KW-0472">Membrane</keyword>
<evidence type="ECO:0000313" key="2">
    <source>
        <dbReference type="EMBL" id="GIG85505.1"/>
    </source>
</evidence>
<name>A0ABQ4DSU7_9ACTN</name>
<feature type="transmembrane region" description="Helical" evidence="1">
    <location>
        <begin position="120"/>
        <end position="143"/>
    </location>
</feature>
<organism evidence="2 3">
    <name type="scientific">Plantactinospora endophytica</name>
    <dbReference type="NCBI Taxonomy" id="673535"/>
    <lineage>
        <taxon>Bacteria</taxon>
        <taxon>Bacillati</taxon>
        <taxon>Actinomycetota</taxon>
        <taxon>Actinomycetes</taxon>
        <taxon>Micromonosporales</taxon>
        <taxon>Micromonosporaceae</taxon>
        <taxon>Plantactinospora</taxon>
    </lineage>
</organism>
<sequence length="234" mass="24538">MSGLIDDHVSAIGDRLRGSVRLRADILAEIRDGLVDAAEAYQRAGLTGPEAQRKAVREFGPARQIAADLQHVLAVAQGRRTALLLFVVLGAQYAGSELFGRTGGWQQLWEGVPPGPGYLWLARATDVFSGLALVAAVVAAVLLRWGLRHFDIRLAAIRLTAVLASVVVGVGMVCGALLTVLAPGDGGVRVLVGGVGWAVSSALLLASARHCWLAAAERPDLRVATRVARSGASR</sequence>
<dbReference type="EMBL" id="BONW01000001">
    <property type="protein sequence ID" value="GIG85505.1"/>
    <property type="molecule type" value="Genomic_DNA"/>
</dbReference>
<reference evidence="2 3" key="1">
    <citation type="submission" date="2021-01" db="EMBL/GenBank/DDBJ databases">
        <title>Whole genome shotgun sequence of Plantactinospora endophytica NBRC 110450.</title>
        <authorList>
            <person name="Komaki H."/>
            <person name="Tamura T."/>
        </authorList>
    </citation>
    <scope>NUCLEOTIDE SEQUENCE [LARGE SCALE GENOMIC DNA]</scope>
    <source>
        <strain evidence="2 3">NBRC 110450</strain>
    </source>
</reference>
<protein>
    <submittedName>
        <fullName evidence="2">Uncharacterized protein</fullName>
    </submittedName>
</protein>
<feature type="transmembrane region" description="Helical" evidence="1">
    <location>
        <begin position="188"/>
        <end position="208"/>
    </location>
</feature>
<keyword evidence="1" id="KW-1133">Transmembrane helix</keyword>
<feature type="transmembrane region" description="Helical" evidence="1">
    <location>
        <begin position="155"/>
        <end position="182"/>
    </location>
</feature>
<accession>A0ABQ4DSU7</accession>
<dbReference type="InterPro" id="IPR047928">
    <property type="entry name" value="Perm_prefix_1"/>
</dbReference>
<evidence type="ECO:0000313" key="3">
    <source>
        <dbReference type="Proteomes" id="UP000646749"/>
    </source>
</evidence>
<gene>
    <name evidence="2" type="ORF">Pen02_04410</name>
</gene>